<name>G0NCJ9_CAEBE</name>
<dbReference type="Proteomes" id="UP000008068">
    <property type="component" value="Unassembled WGS sequence"/>
</dbReference>
<reference evidence="4" key="1">
    <citation type="submission" date="2011-07" db="EMBL/GenBank/DDBJ databases">
        <authorList>
            <consortium name="Caenorhabditis brenneri Sequencing and Analysis Consortium"/>
            <person name="Wilson R.K."/>
        </authorList>
    </citation>
    <scope>NUCLEOTIDE SEQUENCE [LARGE SCALE GENOMIC DNA]</scope>
    <source>
        <strain evidence="4">PB2801</strain>
    </source>
</reference>
<dbReference type="Pfam" id="PF08277">
    <property type="entry name" value="PAN_3"/>
    <property type="match status" value="1"/>
</dbReference>
<dbReference type="InterPro" id="IPR006583">
    <property type="entry name" value="PAN-3_domain"/>
</dbReference>
<evidence type="ECO:0000313" key="4">
    <source>
        <dbReference type="Proteomes" id="UP000008068"/>
    </source>
</evidence>
<feature type="domain" description="PAN-3" evidence="2">
    <location>
        <begin position="3"/>
        <end position="142"/>
    </location>
</feature>
<protein>
    <recommendedName>
        <fullName evidence="2">PAN-3 domain-containing protein</fullName>
    </recommendedName>
</protein>
<feature type="signal peptide" evidence="1">
    <location>
        <begin position="1"/>
        <end position="17"/>
    </location>
</feature>
<keyword evidence="1" id="KW-0732">Signal</keyword>
<sequence>MNLLSLLILPFLSPIQSSSDIRMVIVWGKVESSNTPVPFAGTWNDCLRKCLDEETCVLTGQTAEGCQLYRIGNVTLVTKTDATSGTRLGFKRTLPTKCPTNNNAPLFGETNVSETYSSETMMYQYSIRELHYWESSVSGDPIEHVKWQFSVGYFIQCQNDSFVVVRESGRCCVSVRPFPSPSFCQNRAAAPGLCSTNGGISLTGPADRAEALLYSEKYQQVIKNQPGGTYTIYHFWLDGYRTAEGSVKYSMDDPTHSGTTAYDWDKRPENAESNFMCVCMTPGSSRNFFAHSCGLTFNEEYCVRGAVCRTKPVLSS</sequence>
<evidence type="ECO:0000256" key="1">
    <source>
        <dbReference type="SAM" id="SignalP"/>
    </source>
</evidence>
<dbReference type="PANTHER" id="PTHR47629:SF8">
    <property type="entry name" value="PAN-3 DOMAIN-CONTAINING PROTEIN"/>
    <property type="match status" value="1"/>
</dbReference>
<feature type="chain" id="PRO_5003404909" description="PAN-3 domain-containing protein" evidence="1">
    <location>
        <begin position="18"/>
        <end position="316"/>
    </location>
</feature>
<proteinExistence type="predicted"/>
<keyword evidence="4" id="KW-1185">Reference proteome</keyword>
<dbReference type="OrthoDB" id="5872815at2759"/>
<dbReference type="eggNOG" id="ENOG502TI49">
    <property type="taxonomic scope" value="Eukaryota"/>
</dbReference>
<dbReference type="OMA" id="FVMEDIT"/>
<accession>G0NCJ9</accession>
<dbReference type="AlphaFoldDB" id="G0NCJ9"/>
<evidence type="ECO:0000259" key="2">
    <source>
        <dbReference type="SMART" id="SM00605"/>
    </source>
</evidence>
<organism evidence="4">
    <name type="scientific">Caenorhabditis brenneri</name>
    <name type="common">Nematode worm</name>
    <dbReference type="NCBI Taxonomy" id="135651"/>
    <lineage>
        <taxon>Eukaryota</taxon>
        <taxon>Metazoa</taxon>
        <taxon>Ecdysozoa</taxon>
        <taxon>Nematoda</taxon>
        <taxon>Chromadorea</taxon>
        <taxon>Rhabditida</taxon>
        <taxon>Rhabditina</taxon>
        <taxon>Rhabditomorpha</taxon>
        <taxon>Rhabditoidea</taxon>
        <taxon>Rhabditidae</taxon>
        <taxon>Peloderinae</taxon>
        <taxon>Caenorhabditis</taxon>
    </lineage>
</organism>
<dbReference type="SMART" id="SM00605">
    <property type="entry name" value="CW"/>
    <property type="match status" value="1"/>
</dbReference>
<dbReference type="PANTHER" id="PTHR47629">
    <property type="entry name" value="C-TYPE LECTIN-RELATED"/>
    <property type="match status" value="1"/>
</dbReference>
<dbReference type="InParanoid" id="G0NCJ9"/>
<evidence type="ECO:0000313" key="3">
    <source>
        <dbReference type="EMBL" id="EGT57612.1"/>
    </source>
</evidence>
<dbReference type="EMBL" id="GL379863">
    <property type="protein sequence ID" value="EGT57612.1"/>
    <property type="molecule type" value="Genomic_DNA"/>
</dbReference>
<dbReference type="HOGENOM" id="CLU_045736_0_0_1"/>
<gene>
    <name evidence="3" type="ORF">CAEBREN_09148</name>
</gene>